<dbReference type="InterPro" id="IPR036661">
    <property type="entry name" value="Luciferase-like_sf"/>
</dbReference>
<dbReference type="KEGG" id="paco:AACT_1730"/>
<dbReference type="Pfam" id="PF00296">
    <property type="entry name" value="Bac_luciferase"/>
    <property type="match status" value="1"/>
</dbReference>
<evidence type="ECO:0000313" key="7">
    <source>
        <dbReference type="Proteomes" id="UP000503483"/>
    </source>
</evidence>
<evidence type="ECO:0000256" key="4">
    <source>
        <dbReference type="ARBA" id="ARBA00023033"/>
    </source>
</evidence>
<dbReference type="AlphaFoldDB" id="A0A6M8EFW6"/>
<dbReference type="GO" id="GO:0016705">
    <property type="term" value="F:oxidoreductase activity, acting on paired donors, with incorporation or reduction of molecular oxygen"/>
    <property type="evidence" value="ECO:0007669"/>
    <property type="project" value="InterPro"/>
</dbReference>
<accession>A0A6M8EFW6</accession>
<dbReference type="EMBL" id="CP042652">
    <property type="protein sequence ID" value="QKE28882.1"/>
    <property type="molecule type" value="Genomic_DNA"/>
</dbReference>
<dbReference type="GO" id="GO:0004497">
    <property type="term" value="F:monooxygenase activity"/>
    <property type="evidence" value="ECO:0007669"/>
    <property type="project" value="UniProtKB-KW"/>
</dbReference>
<proteinExistence type="predicted"/>
<keyword evidence="2" id="KW-0288">FMN</keyword>
<organism evidence="6 7">
    <name type="scientific">Arcobacter acticola</name>
    <dbReference type="NCBI Taxonomy" id="1849015"/>
    <lineage>
        <taxon>Bacteria</taxon>
        <taxon>Pseudomonadati</taxon>
        <taxon>Campylobacterota</taxon>
        <taxon>Epsilonproteobacteria</taxon>
        <taxon>Campylobacterales</taxon>
        <taxon>Arcobacteraceae</taxon>
        <taxon>Arcobacter</taxon>
    </lineage>
</organism>
<dbReference type="Proteomes" id="UP000503483">
    <property type="component" value="Chromosome"/>
</dbReference>
<keyword evidence="7" id="KW-1185">Reference proteome</keyword>
<dbReference type="PANTHER" id="PTHR30011:SF16">
    <property type="entry name" value="C2H2 FINGER DOMAIN TRANSCRIPTION FACTOR (EUROFUNG)-RELATED"/>
    <property type="match status" value="1"/>
</dbReference>
<keyword evidence="1" id="KW-0285">Flavoprotein</keyword>
<evidence type="ECO:0000259" key="5">
    <source>
        <dbReference type="Pfam" id="PF00296"/>
    </source>
</evidence>
<dbReference type="PANTHER" id="PTHR30011">
    <property type="entry name" value="ALKANESULFONATE MONOOXYGENASE-RELATED"/>
    <property type="match status" value="1"/>
</dbReference>
<dbReference type="SUPFAM" id="SSF51679">
    <property type="entry name" value="Bacterial luciferase-like"/>
    <property type="match status" value="1"/>
</dbReference>
<reference evidence="6 7" key="1">
    <citation type="submission" date="2019-08" db="EMBL/GenBank/DDBJ databases">
        <title>Complete genome sequence of Arcobacter acticola.</title>
        <authorList>
            <person name="Miller W."/>
        </authorList>
    </citation>
    <scope>NUCLEOTIDE SEQUENCE [LARGE SCALE GENOMIC DNA]</scope>
    <source>
        <strain evidence="6 7">KCTC 52212</strain>
    </source>
</reference>
<evidence type="ECO:0000256" key="2">
    <source>
        <dbReference type="ARBA" id="ARBA00022643"/>
    </source>
</evidence>
<gene>
    <name evidence="6" type="ORF">AACT_1730</name>
</gene>
<dbReference type="Gene3D" id="3.20.20.30">
    <property type="entry name" value="Luciferase-like domain"/>
    <property type="match status" value="1"/>
</dbReference>
<name>A0A6M8EFW6_9BACT</name>
<dbReference type="InterPro" id="IPR011251">
    <property type="entry name" value="Luciferase-like_dom"/>
</dbReference>
<keyword evidence="3" id="KW-0560">Oxidoreductase</keyword>
<evidence type="ECO:0000256" key="1">
    <source>
        <dbReference type="ARBA" id="ARBA00022630"/>
    </source>
</evidence>
<keyword evidence="4" id="KW-0503">Monooxygenase</keyword>
<sequence length="318" mass="36184">MALEKLAPEGFSIGVELPLDNDWSRDGLNRRMVDNRLPGQPNMTNHSQLIKLVDDLGFRVAWLRDIPLYDPRFGDAAQVFEAFTYLGFLASHTKDILLGTAAIVLPLREPWLVRKAYNTMQSLSNNRFILGVASGDRPIEYPVFDRNFGNRGKDFREAIDIITGKKDLSKLQANDLQILPKADTAKMIVAGLAQQSPQYIGEHLHGWLAYPGSPEDHKKRVKQYREVASKEKPYISFIHLDFKVNEDDAPIVRHHFGISTGKNGLIEELKAMKDAGVNHIGLHFRRNEDNLEESIKKIGLEILPLFHKKETRLDSMFF</sequence>
<dbReference type="InterPro" id="IPR051260">
    <property type="entry name" value="Diverse_substr_monoxygenases"/>
</dbReference>
<dbReference type="RefSeq" id="WP_172126438.1">
    <property type="nucleotide sequence ID" value="NZ_CP042652.1"/>
</dbReference>
<evidence type="ECO:0000256" key="3">
    <source>
        <dbReference type="ARBA" id="ARBA00023002"/>
    </source>
</evidence>
<feature type="domain" description="Luciferase-like" evidence="5">
    <location>
        <begin position="39"/>
        <end position="232"/>
    </location>
</feature>
<protein>
    <submittedName>
        <fullName evidence="6">LLM class flavin-dependent oxidoreductase</fullName>
    </submittedName>
</protein>
<evidence type="ECO:0000313" key="6">
    <source>
        <dbReference type="EMBL" id="QKE28882.1"/>
    </source>
</evidence>